<dbReference type="PROSITE" id="PS51257">
    <property type="entry name" value="PROKAR_LIPOPROTEIN"/>
    <property type="match status" value="1"/>
</dbReference>
<dbReference type="AlphaFoldDB" id="A0A382ND92"/>
<feature type="non-terminal residue" evidence="1">
    <location>
        <position position="343"/>
    </location>
</feature>
<dbReference type="InterPro" id="IPR003423">
    <property type="entry name" value="OMP_efflux"/>
</dbReference>
<dbReference type="EMBL" id="UINC01099203">
    <property type="protein sequence ID" value="SVC58295.1"/>
    <property type="molecule type" value="Genomic_DNA"/>
</dbReference>
<dbReference type="Gene3D" id="1.20.1600.10">
    <property type="entry name" value="Outer membrane efflux proteins (OEP)"/>
    <property type="match status" value="1"/>
</dbReference>
<gene>
    <name evidence="1" type="ORF">METZ01_LOCUS311149</name>
</gene>
<dbReference type="GO" id="GO:0015562">
    <property type="term" value="F:efflux transmembrane transporter activity"/>
    <property type="evidence" value="ECO:0007669"/>
    <property type="project" value="InterPro"/>
</dbReference>
<dbReference type="Pfam" id="PF02321">
    <property type="entry name" value="OEP"/>
    <property type="match status" value="2"/>
</dbReference>
<dbReference type="InterPro" id="IPR010131">
    <property type="entry name" value="MdtP/NodT-like"/>
</dbReference>
<dbReference type="SUPFAM" id="SSF56954">
    <property type="entry name" value="Outer membrane efflux proteins (OEP)"/>
    <property type="match status" value="1"/>
</dbReference>
<protein>
    <submittedName>
        <fullName evidence="1">Uncharacterized protein</fullName>
    </submittedName>
</protein>
<proteinExistence type="predicted"/>
<dbReference type="GO" id="GO:0016020">
    <property type="term" value="C:membrane"/>
    <property type="evidence" value="ECO:0007669"/>
    <property type="project" value="InterPro"/>
</dbReference>
<evidence type="ECO:0000313" key="1">
    <source>
        <dbReference type="EMBL" id="SVC58295.1"/>
    </source>
</evidence>
<sequence length="343" mass="36119">MRRTLPITAAALLLAGCATDSNRTARDFASELPADWSAPSVSTGQAPAFWWHNFQDAQLSEAIGHALAANPDVWSAAARLEAAWAQAKIAGAEQLPQIGLSGGLSASQLNMAQFGVKFPGVPDSFLSERHNLTLGAQWELDLWGRVRAGKRAAHANALGQAAEFAGARHSLAGQVAKAWMLAIEARQQARLAKFAVSTHETTVAQIRARFEQGVLSSLDMRLARINLAGAMAQVAELESIASQTIRRLEILLGQFPANKLAIPAELPQLPPAIPAGVPAQILSQRPDLVAAEERLFATGASLTQAKASLYPQISLTGSSGTSTSGLSGLLSSDSVVWNVAANL</sequence>
<organism evidence="1">
    <name type="scientific">marine metagenome</name>
    <dbReference type="NCBI Taxonomy" id="408172"/>
    <lineage>
        <taxon>unclassified sequences</taxon>
        <taxon>metagenomes</taxon>
        <taxon>ecological metagenomes</taxon>
    </lineage>
</organism>
<dbReference type="NCBIfam" id="TIGR01845">
    <property type="entry name" value="outer_NodT"/>
    <property type="match status" value="1"/>
</dbReference>
<accession>A0A382ND92</accession>
<name>A0A382ND92_9ZZZZ</name>
<reference evidence="1" key="1">
    <citation type="submission" date="2018-05" db="EMBL/GenBank/DDBJ databases">
        <authorList>
            <person name="Lanie J.A."/>
            <person name="Ng W.-L."/>
            <person name="Kazmierczak K.M."/>
            <person name="Andrzejewski T.M."/>
            <person name="Davidsen T.M."/>
            <person name="Wayne K.J."/>
            <person name="Tettelin H."/>
            <person name="Glass J.I."/>
            <person name="Rusch D."/>
            <person name="Podicherti R."/>
            <person name="Tsui H.-C.T."/>
            <person name="Winkler M.E."/>
        </authorList>
    </citation>
    <scope>NUCLEOTIDE SEQUENCE</scope>
</reference>
<dbReference type="PANTHER" id="PTHR30203">
    <property type="entry name" value="OUTER MEMBRANE CATION EFFLUX PROTEIN"/>
    <property type="match status" value="1"/>
</dbReference>